<gene>
    <name evidence="4" type="ORF">D9619_010314</name>
</gene>
<dbReference type="AlphaFoldDB" id="A0A8H5ASF4"/>
<organism evidence="4 5">
    <name type="scientific">Psilocybe cf. subviscida</name>
    <dbReference type="NCBI Taxonomy" id="2480587"/>
    <lineage>
        <taxon>Eukaryota</taxon>
        <taxon>Fungi</taxon>
        <taxon>Dikarya</taxon>
        <taxon>Basidiomycota</taxon>
        <taxon>Agaricomycotina</taxon>
        <taxon>Agaricomycetes</taxon>
        <taxon>Agaricomycetidae</taxon>
        <taxon>Agaricales</taxon>
        <taxon>Agaricineae</taxon>
        <taxon>Strophariaceae</taxon>
        <taxon>Psilocybe</taxon>
    </lineage>
</organism>
<feature type="signal peptide" evidence="3">
    <location>
        <begin position="1"/>
        <end position="18"/>
    </location>
</feature>
<feature type="chain" id="PRO_5034339865" description="Oxidase ustYa" evidence="3">
    <location>
        <begin position="19"/>
        <end position="204"/>
    </location>
</feature>
<dbReference type="InterPro" id="IPR021765">
    <property type="entry name" value="UstYa-like"/>
</dbReference>
<keyword evidence="3" id="KW-0732">Signal</keyword>
<protein>
    <recommendedName>
        <fullName evidence="6">Oxidase ustYa</fullName>
    </recommendedName>
</protein>
<comment type="caution">
    <text evidence="4">The sequence shown here is derived from an EMBL/GenBank/DDBJ whole genome shotgun (WGS) entry which is preliminary data.</text>
</comment>
<accession>A0A8H5ASF4</accession>
<dbReference type="PANTHER" id="PTHR33365:SF4">
    <property type="entry name" value="CYCLOCHLOROTINE BIOSYNTHESIS PROTEIN O"/>
    <property type="match status" value="1"/>
</dbReference>
<reference evidence="4 5" key="1">
    <citation type="journal article" date="2020" name="ISME J.">
        <title>Uncovering the hidden diversity of litter-decomposition mechanisms in mushroom-forming fungi.</title>
        <authorList>
            <person name="Floudas D."/>
            <person name="Bentzer J."/>
            <person name="Ahren D."/>
            <person name="Johansson T."/>
            <person name="Persson P."/>
            <person name="Tunlid A."/>
        </authorList>
    </citation>
    <scope>NUCLEOTIDE SEQUENCE [LARGE SCALE GENOMIC DNA]</scope>
    <source>
        <strain evidence="4 5">CBS 101986</strain>
    </source>
</reference>
<evidence type="ECO:0000256" key="2">
    <source>
        <dbReference type="ARBA" id="ARBA00035112"/>
    </source>
</evidence>
<keyword evidence="5" id="KW-1185">Reference proteome</keyword>
<dbReference type="EMBL" id="JAACJJ010000058">
    <property type="protein sequence ID" value="KAF5310068.1"/>
    <property type="molecule type" value="Genomic_DNA"/>
</dbReference>
<evidence type="ECO:0000256" key="3">
    <source>
        <dbReference type="SAM" id="SignalP"/>
    </source>
</evidence>
<comment type="pathway">
    <text evidence="1">Mycotoxin biosynthesis.</text>
</comment>
<evidence type="ECO:0008006" key="6">
    <source>
        <dbReference type="Google" id="ProtNLM"/>
    </source>
</evidence>
<proteinExistence type="inferred from homology"/>
<evidence type="ECO:0000313" key="5">
    <source>
        <dbReference type="Proteomes" id="UP000567179"/>
    </source>
</evidence>
<dbReference type="Proteomes" id="UP000567179">
    <property type="component" value="Unassembled WGS sequence"/>
</dbReference>
<dbReference type="Pfam" id="PF11807">
    <property type="entry name" value="UstYa"/>
    <property type="match status" value="1"/>
</dbReference>
<dbReference type="OrthoDB" id="3687641at2759"/>
<name>A0A8H5ASF4_9AGAR</name>
<dbReference type="GO" id="GO:0043386">
    <property type="term" value="P:mycotoxin biosynthetic process"/>
    <property type="evidence" value="ECO:0007669"/>
    <property type="project" value="InterPro"/>
</dbReference>
<evidence type="ECO:0000256" key="1">
    <source>
        <dbReference type="ARBA" id="ARBA00004685"/>
    </source>
</evidence>
<dbReference type="PANTHER" id="PTHR33365">
    <property type="entry name" value="YALI0B05434P"/>
    <property type="match status" value="1"/>
</dbReference>
<evidence type="ECO:0000313" key="4">
    <source>
        <dbReference type="EMBL" id="KAF5310068.1"/>
    </source>
</evidence>
<comment type="similarity">
    <text evidence="2">Belongs to the ustYa family.</text>
</comment>
<sequence>MLSPTSFIVLTLVLLNIALPLWRISLQGYEKISHIDTRRDNQNYSYIGHDHPFYHPTLLLAPASLALQETVHYGYNITYDPDSQKEWDQILDSPDGTGRIHLGPMHRTFVLTFYHQLHCIVELKEALVNRKNTWASPHHVNHCLQYLRQTFLCQASDTLEEGDFMDRNFETERFGPDVECFDWERVYQEVGAQWLLFSEWKKES</sequence>